<dbReference type="Proteomes" id="UP000593892">
    <property type="component" value="Chromosome"/>
</dbReference>
<feature type="binding site" evidence="7">
    <location>
        <position position="459"/>
    </location>
    <ligand>
        <name>meso-2,6-diaminopimelate</name>
        <dbReference type="ChEBI" id="CHEBI:57791"/>
    </ligand>
</feature>
<keyword evidence="7" id="KW-0067">ATP-binding</keyword>
<evidence type="ECO:0000259" key="10">
    <source>
        <dbReference type="Pfam" id="PF02875"/>
    </source>
</evidence>
<dbReference type="GO" id="GO:0000287">
    <property type="term" value="F:magnesium ion binding"/>
    <property type="evidence" value="ECO:0007669"/>
    <property type="project" value="UniProtKB-UniRule"/>
</dbReference>
<dbReference type="GO" id="GO:0071555">
    <property type="term" value="P:cell wall organization"/>
    <property type="evidence" value="ECO:0007669"/>
    <property type="project" value="UniProtKB-KW"/>
</dbReference>
<dbReference type="InterPro" id="IPR013221">
    <property type="entry name" value="Mur_ligase_cen"/>
</dbReference>
<dbReference type="RefSeq" id="WP_194453275.1">
    <property type="nucleotide sequence ID" value="NZ_CP063849.1"/>
</dbReference>
<comment type="caution">
    <text evidence="7">Lacks conserved residue(s) required for the propagation of feature annotation.</text>
</comment>
<dbReference type="Gene3D" id="3.40.1390.10">
    <property type="entry name" value="MurE/MurF, N-terminal domain"/>
    <property type="match status" value="1"/>
</dbReference>
<evidence type="ECO:0000259" key="9">
    <source>
        <dbReference type="Pfam" id="PF01225"/>
    </source>
</evidence>
<dbReference type="GO" id="GO:0005737">
    <property type="term" value="C:cytoplasm"/>
    <property type="evidence" value="ECO:0007669"/>
    <property type="project" value="UniProtKB-SubCell"/>
</dbReference>
<comment type="cofactor">
    <cofactor evidence="7">
        <name>Mg(2+)</name>
        <dbReference type="ChEBI" id="CHEBI:18420"/>
    </cofactor>
</comment>
<dbReference type="GO" id="GO:0009252">
    <property type="term" value="P:peptidoglycan biosynthetic process"/>
    <property type="evidence" value="ECO:0007669"/>
    <property type="project" value="UniProtKB-UniRule"/>
</dbReference>
<feature type="binding site" evidence="7">
    <location>
        <position position="181"/>
    </location>
    <ligand>
        <name>UDP-N-acetyl-alpha-D-muramoyl-L-alanyl-D-glutamate</name>
        <dbReference type="ChEBI" id="CHEBI:83900"/>
    </ligand>
</feature>
<evidence type="ECO:0000313" key="12">
    <source>
        <dbReference type="EMBL" id="QOY91621.1"/>
    </source>
</evidence>
<feature type="binding site" evidence="7">
    <location>
        <position position="189"/>
    </location>
    <ligand>
        <name>UDP-N-acetyl-alpha-D-muramoyl-L-alanyl-D-glutamate</name>
        <dbReference type="ChEBI" id="CHEBI:83900"/>
    </ligand>
</feature>
<evidence type="ECO:0000259" key="11">
    <source>
        <dbReference type="Pfam" id="PF08245"/>
    </source>
</evidence>
<dbReference type="GO" id="GO:0005524">
    <property type="term" value="F:ATP binding"/>
    <property type="evidence" value="ECO:0007669"/>
    <property type="project" value="UniProtKB-UniRule"/>
</dbReference>
<accession>A0A7S7NXI0</accession>
<feature type="domain" description="Mur ligase central" evidence="11">
    <location>
        <begin position="110"/>
        <end position="311"/>
    </location>
</feature>
<evidence type="ECO:0000256" key="2">
    <source>
        <dbReference type="ARBA" id="ARBA00022618"/>
    </source>
</evidence>
<dbReference type="Pfam" id="PF08245">
    <property type="entry name" value="Mur_ligase_M"/>
    <property type="match status" value="1"/>
</dbReference>
<feature type="binding site" evidence="7">
    <location>
        <position position="383"/>
    </location>
    <ligand>
        <name>meso-2,6-diaminopimelate</name>
        <dbReference type="ChEBI" id="CHEBI:57791"/>
    </ligand>
</feature>
<dbReference type="Gene3D" id="3.40.1190.10">
    <property type="entry name" value="Mur-like, catalytic domain"/>
    <property type="match status" value="1"/>
</dbReference>
<feature type="binding site" evidence="7">
    <location>
        <begin position="112"/>
        <end position="118"/>
    </location>
    <ligand>
        <name>ATP</name>
        <dbReference type="ChEBI" id="CHEBI:30616"/>
    </ligand>
</feature>
<dbReference type="NCBIfam" id="NF001126">
    <property type="entry name" value="PRK00139.1-4"/>
    <property type="match status" value="1"/>
</dbReference>
<dbReference type="EC" id="6.3.2.13" evidence="7"/>
<evidence type="ECO:0000256" key="8">
    <source>
        <dbReference type="RuleBase" id="RU004135"/>
    </source>
</evidence>
<dbReference type="GO" id="GO:0008360">
    <property type="term" value="P:regulation of cell shape"/>
    <property type="evidence" value="ECO:0007669"/>
    <property type="project" value="UniProtKB-KW"/>
</dbReference>
<keyword evidence="2 7" id="KW-0132">Cell division</keyword>
<comment type="similarity">
    <text evidence="1 7">Belongs to the MurCDEF family. MurE subfamily.</text>
</comment>
<dbReference type="HAMAP" id="MF_00208">
    <property type="entry name" value="MurE"/>
    <property type="match status" value="1"/>
</dbReference>
<dbReference type="GO" id="GO:0051301">
    <property type="term" value="P:cell division"/>
    <property type="evidence" value="ECO:0007669"/>
    <property type="project" value="UniProtKB-KW"/>
</dbReference>
<dbReference type="EMBL" id="CP063849">
    <property type="protein sequence ID" value="QOY91621.1"/>
    <property type="molecule type" value="Genomic_DNA"/>
</dbReference>
<keyword evidence="5 7" id="KW-0131">Cell cycle</keyword>
<evidence type="ECO:0000256" key="5">
    <source>
        <dbReference type="ARBA" id="ARBA00023306"/>
    </source>
</evidence>
<dbReference type="InterPro" id="IPR005761">
    <property type="entry name" value="UDP-N-AcMur-Glu-dNH2Pim_ligase"/>
</dbReference>
<dbReference type="SUPFAM" id="SSF53623">
    <property type="entry name" value="MurD-like peptide ligases, catalytic domain"/>
    <property type="match status" value="1"/>
</dbReference>
<comment type="pathway">
    <text evidence="7 8">Cell wall biogenesis; peptidoglycan biosynthesis.</text>
</comment>
<dbReference type="SUPFAM" id="SSF53244">
    <property type="entry name" value="MurD-like peptide ligases, peptide-binding domain"/>
    <property type="match status" value="1"/>
</dbReference>
<dbReference type="PANTHER" id="PTHR23135">
    <property type="entry name" value="MUR LIGASE FAMILY MEMBER"/>
    <property type="match status" value="1"/>
</dbReference>
<keyword evidence="7 12" id="KW-0436">Ligase</keyword>
<keyword evidence="4 7" id="KW-0573">Peptidoglycan synthesis</keyword>
<keyword evidence="6 7" id="KW-0961">Cell wall biogenesis/degradation</keyword>
<reference evidence="12 13" key="1">
    <citation type="submission" date="2020-10" db="EMBL/GenBank/DDBJ databases">
        <title>Complete genome sequence of Paludibaculum fermentans P105T, a facultatively anaerobic acidobacterium capable of dissimilatory Fe(III) reduction.</title>
        <authorList>
            <person name="Dedysh S.N."/>
            <person name="Beletsky A.V."/>
            <person name="Kulichevskaya I.S."/>
            <person name="Mardanov A.V."/>
            <person name="Ravin N.V."/>
        </authorList>
    </citation>
    <scope>NUCLEOTIDE SEQUENCE [LARGE SCALE GENOMIC DNA]</scope>
    <source>
        <strain evidence="12 13">P105</strain>
    </source>
</reference>
<feature type="binding site" evidence="7">
    <location>
        <begin position="154"/>
        <end position="155"/>
    </location>
    <ligand>
        <name>UDP-N-acetyl-alpha-D-muramoyl-L-alanyl-D-glutamate</name>
        <dbReference type="ChEBI" id="CHEBI:83900"/>
    </ligand>
</feature>
<dbReference type="InterPro" id="IPR035911">
    <property type="entry name" value="MurE/MurF_N"/>
</dbReference>
<feature type="short sequence motif" description="Meso-diaminopimelate recognition motif" evidence="7">
    <location>
        <begin position="407"/>
        <end position="410"/>
    </location>
</feature>
<evidence type="ECO:0000313" key="13">
    <source>
        <dbReference type="Proteomes" id="UP000593892"/>
    </source>
</evidence>
<dbReference type="KEGG" id="pfer:IRI77_17250"/>
<name>A0A7S7NXI0_PALFE</name>
<dbReference type="NCBIfam" id="NF001124">
    <property type="entry name" value="PRK00139.1-2"/>
    <property type="match status" value="1"/>
</dbReference>
<evidence type="ECO:0000256" key="1">
    <source>
        <dbReference type="ARBA" id="ARBA00005898"/>
    </source>
</evidence>
<feature type="binding site" evidence="7">
    <location>
        <position position="463"/>
    </location>
    <ligand>
        <name>meso-2,6-diaminopimelate</name>
        <dbReference type="ChEBI" id="CHEBI:57791"/>
    </ligand>
</feature>
<dbReference type="InterPro" id="IPR000713">
    <property type="entry name" value="Mur_ligase_N"/>
</dbReference>
<evidence type="ECO:0000256" key="7">
    <source>
        <dbReference type="HAMAP-Rule" id="MF_00208"/>
    </source>
</evidence>
<dbReference type="InterPro" id="IPR004101">
    <property type="entry name" value="Mur_ligase_C"/>
</dbReference>
<feature type="modified residue" description="N6-carboxylysine" evidence="7">
    <location>
        <position position="221"/>
    </location>
</feature>
<dbReference type="GO" id="GO:0008765">
    <property type="term" value="F:UDP-N-acetylmuramoylalanyl-D-glutamate-2,6-diaminopimelate ligase activity"/>
    <property type="evidence" value="ECO:0007669"/>
    <property type="project" value="UniProtKB-UniRule"/>
</dbReference>
<gene>
    <name evidence="7" type="primary">murE</name>
    <name evidence="12" type="ORF">IRI77_17250</name>
</gene>
<feature type="binding site" evidence="7">
    <location>
        <begin position="407"/>
        <end position="410"/>
    </location>
    <ligand>
        <name>meso-2,6-diaminopimelate</name>
        <dbReference type="ChEBI" id="CHEBI:57791"/>
    </ligand>
</feature>
<feature type="domain" description="Mur ligase C-terminal" evidence="10">
    <location>
        <begin position="334"/>
        <end position="461"/>
    </location>
</feature>
<feature type="binding site" evidence="7">
    <location>
        <position position="153"/>
    </location>
    <ligand>
        <name>UDP-N-acetyl-alpha-D-muramoyl-L-alanyl-D-glutamate</name>
        <dbReference type="ChEBI" id="CHEBI:83900"/>
    </ligand>
</feature>
<dbReference type="UniPathway" id="UPA00219"/>
<comment type="PTM">
    <text evidence="7">Carboxylation is probably crucial for Mg(2+) binding and, consequently, for the gamma-phosphate positioning of ATP.</text>
</comment>
<keyword evidence="7" id="KW-0547">Nucleotide-binding</keyword>
<keyword evidence="7" id="KW-0963">Cytoplasm</keyword>
<keyword evidence="3 7" id="KW-0133">Cell shape</keyword>
<dbReference type="Pfam" id="PF01225">
    <property type="entry name" value="Mur_ligase"/>
    <property type="match status" value="1"/>
</dbReference>
<comment type="function">
    <text evidence="7">Catalyzes the addition of meso-diaminopimelic acid to the nucleotide precursor UDP-N-acetylmuramoyl-L-alanyl-D-glutamate (UMAG) in the biosynthesis of bacterial cell-wall peptidoglycan.</text>
</comment>
<evidence type="ECO:0000256" key="3">
    <source>
        <dbReference type="ARBA" id="ARBA00022960"/>
    </source>
</evidence>
<dbReference type="PANTHER" id="PTHR23135:SF4">
    <property type="entry name" value="UDP-N-ACETYLMURAMOYL-L-ALANYL-D-GLUTAMATE--2,6-DIAMINOPIMELATE LIGASE MURE HOMOLOG, CHLOROPLASTIC"/>
    <property type="match status" value="1"/>
</dbReference>
<dbReference type="NCBIfam" id="TIGR01085">
    <property type="entry name" value="murE"/>
    <property type="match status" value="1"/>
</dbReference>
<comment type="catalytic activity">
    <reaction evidence="7">
        <text>UDP-N-acetyl-alpha-D-muramoyl-L-alanyl-D-glutamate + meso-2,6-diaminopimelate + ATP = UDP-N-acetyl-alpha-D-muramoyl-L-alanyl-gamma-D-glutamyl-meso-2,6-diaminopimelate + ADP + phosphate + H(+)</text>
        <dbReference type="Rhea" id="RHEA:23676"/>
        <dbReference type="ChEBI" id="CHEBI:15378"/>
        <dbReference type="ChEBI" id="CHEBI:30616"/>
        <dbReference type="ChEBI" id="CHEBI:43474"/>
        <dbReference type="ChEBI" id="CHEBI:57791"/>
        <dbReference type="ChEBI" id="CHEBI:83900"/>
        <dbReference type="ChEBI" id="CHEBI:83905"/>
        <dbReference type="ChEBI" id="CHEBI:456216"/>
        <dbReference type="EC" id="6.3.2.13"/>
    </reaction>
</comment>
<protein>
    <recommendedName>
        <fullName evidence="7">UDP-N-acetylmuramoyl-L-alanyl-D-glutamate--2,6-diaminopimelate ligase</fullName>
        <ecNumber evidence="7">6.3.2.13</ecNumber>
    </recommendedName>
    <alternativeName>
        <fullName evidence="7">Meso-A2pm-adding enzyme</fullName>
    </alternativeName>
    <alternativeName>
        <fullName evidence="7">Meso-diaminopimelate-adding enzyme</fullName>
    </alternativeName>
    <alternativeName>
        <fullName evidence="7">UDP-MurNAc-L-Ala-D-Glu:meso-diaminopimelate ligase</fullName>
    </alternativeName>
    <alternativeName>
        <fullName evidence="7">UDP-MurNAc-tripeptide synthetase</fullName>
    </alternativeName>
    <alternativeName>
        <fullName evidence="7">UDP-N-acetylmuramyl-tripeptide synthetase</fullName>
    </alternativeName>
</protein>
<organism evidence="12 13">
    <name type="scientific">Paludibaculum fermentans</name>
    <dbReference type="NCBI Taxonomy" id="1473598"/>
    <lineage>
        <taxon>Bacteria</taxon>
        <taxon>Pseudomonadati</taxon>
        <taxon>Acidobacteriota</taxon>
        <taxon>Terriglobia</taxon>
        <taxon>Bryobacterales</taxon>
        <taxon>Bryobacteraceae</taxon>
        <taxon>Paludibaculum</taxon>
    </lineage>
</organism>
<feature type="domain" description="Mur ligase N-terminal catalytic" evidence="9">
    <location>
        <begin position="25"/>
        <end position="98"/>
    </location>
</feature>
<keyword evidence="7" id="KW-0460">Magnesium</keyword>
<dbReference type="AlphaFoldDB" id="A0A7S7NXI0"/>
<proteinExistence type="inferred from homology"/>
<keyword evidence="13" id="KW-1185">Reference proteome</keyword>
<sequence>MKLSDLISGVPLGAALALEAYGLDVAGLEYDSRRVKPGYLFFAFPGAKADGRAFAAQALLAGALGVVSELAKPDDFDGLWIQVQHGRAALAAMSRRFYGAPDESLALVGVTGTNGKTTTVYCVDAMLRHAGRTTGMVGTILYRVAGEERPAVNTTPDSLDLMRLMDEVRRAGGTNFTFEVSSHALALRRVAGLTFHTVLFTNLTRDHLDFHGTMEEYFAAKVLLFQGSGGPAPKFAVINADDSWGKQIPLQPETKRLTYGLKNNADVKAENIDAGFHGLRFDVRFPGGRQHIASKLCGLINVYNLLGAFAVGLSLGLTAQQIAEGLESCTAVPGRFERVDAGQPFLVVVDYAHTDDALRNTIATARALNPKRVITLFGCGGDRDRAKRPLMGQAAAEMSDYVVVTSDNPRSEDPLSIINDALVGVRRFDTKHVVEPDREKAIRLAISEARPGDIVLLAGKGHETYQVLRDRTIDFDDRVAARRVLEGFGYVPKSEARA</sequence>
<comment type="subcellular location">
    <subcellularLocation>
        <location evidence="7 8">Cytoplasm</location>
    </subcellularLocation>
</comment>
<dbReference type="Pfam" id="PF02875">
    <property type="entry name" value="Mur_ligase_C"/>
    <property type="match status" value="1"/>
</dbReference>
<evidence type="ECO:0000256" key="4">
    <source>
        <dbReference type="ARBA" id="ARBA00022984"/>
    </source>
</evidence>
<dbReference type="SUPFAM" id="SSF63418">
    <property type="entry name" value="MurE/MurF N-terminal domain"/>
    <property type="match status" value="1"/>
</dbReference>
<evidence type="ECO:0000256" key="6">
    <source>
        <dbReference type="ARBA" id="ARBA00023316"/>
    </source>
</evidence>
<dbReference type="Gene3D" id="3.90.190.20">
    <property type="entry name" value="Mur ligase, C-terminal domain"/>
    <property type="match status" value="1"/>
</dbReference>
<dbReference type="InterPro" id="IPR036615">
    <property type="entry name" value="Mur_ligase_C_dom_sf"/>
</dbReference>
<feature type="binding site" evidence="7">
    <location>
        <position position="32"/>
    </location>
    <ligand>
        <name>UDP-N-acetyl-alpha-D-muramoyl-L-alanyl-D-glutamate</name>
        <dbReference type="ChEBI" id="CHEBI:83900"/>
    </ligand>
</feature>
<dbReference type="InterPro" id="IPR036565">
    <property type="entry name" value="Mur-like_cat_sf"/>
</dbReference>